<dbReference type="FunFam" id="1.25.40.10:FF:000073">
    <property type="entry name" value="Pentatricopeptide repeat-containing protein chloroplastic"/>
    <property type="match status" value="1"/>
</dbReference>
<keyword evidence="1" id="KW-0677">Repeat</keyword>
<dbReference type="GO" id="GO:0008270">
    <property type="term" value="F:zinc ion binding"/>
    <property type="evidence" value="ECO:0007669"/>
    <property type="project" value="UniProtKB-KW"/>
</dbReference>
<dbReference type="InterPro" id="IPR011990">
    <property type="entry name" value="TPR-like_helical_dom_sf"/>
</dbReference>
<dbReference type="PROSITE" id="PS51375">
    <property type="entry name" value="PPR"/>
    <property type="match status" value="3"/>
</dbReference>
<feature type="domain" description="C2H2-type" evidence="5">
    <location>
        <begin position="104"/>
        <end position="135"/>
    </location>
</feature>
<dbReference type="Pfam" id="PF13041">
    <property type="entry name" value="PPR_2"/>
    <property type="match status" value="2"/>
</dbReference>
<proteinExistence type="predicted"/>
<dbReference type="FunFam" id="1.25.40.10:FF:000343">
    <property type="entry name" value="Pentatricopeptide repeat-containing protein At3g58590"/>
    <property type="match status" value="1"/>
</dbReference>
<sequence length="633" mass="70649">MLIIFRTSWLCHVSILKTSRPCSLYRRILTAARQLFDESPQRDEAHHFGPEFEVSSVHSSPRNGIEKEWKNGYDREPVKHGSVNETLESFCRLNRLGKKPTKYLLCTALNACAKTFNFRLGLQFHAGIVHMGHEDNLILNSALVDLYAKCNAIVDARRVFYGMERHDQVSWTSIICGFSKKGHQREAILMLKEMLSTEIKPNSFTYVGVISACSEIKDGLEQGLLLHAHVIKLGFGGNNFVVSSLIDCYSKWGEIDQAALVFGETTERDIILLSSMISGYSQNLYGEEALRLFAEMRNMNLSPNEHALTSVLNACGNLTVLQEGSKVHSLVTKMGSESNVFVASTLIDMYSKCGCIDEARCVFDQTVEKNTIMWTSMITGYAQSGRGSEALELFDHLAAEECFKPDHVCFTAVLTACNHVGFLEGGINYFNKMINDYGLIPEIDQYACLVDLYARNGHLREAKELMEEMPCSASYVMWSSFLGFCKEHGEVELGREAAEHLIKMEPRNAAPFITLAHIYARAGVLEILSSAFEDSKFHNLSCGTFPFGAKREVFLLWSSQGFVSVAVVAPEASLWMPSQRRPYICLHKDASHAPRDSSVTKDTSYALRDSSMSEGSSRALWMLNVLGAPATAI</sequence>
<name>W9SEZ6_9ROSA</name>
<accession>W9SEZ6</accession>
<reference evidence="7" key="1">
    <citation type="submission" date="2013-01" db="EMBL/GenBank/DDBJ databases">
        <title>Draft Genome Sequence of a Mulberry Tree, Morus notabilis C.K. Schneid.</title>
        <authorList>
            <person name="He N."/>
            <person name="Zhao S."/>
        </authorList>
    </citation>
    <scope>NUCLEOTIDE SEQUENCE</scope>
</reference>
<keyword evidence="2" id="KW-0862">Zinc</keyword>
<feature type="repeat" description="PPR" evidence="3">
    <location>
        <begin position="167"/>
        <end position="201"/>
    </location>
</feature>
<dbReference type="InterPro" id="IPR002885">
    <property type="entry name" value="PPR_rpt"/>
</dbReference>
<evidence type="ECO:0000256" key="1">
    <source>
        <dbReference type="ARBA" id="ARBA00022737"/>
    </source>
</evidence>
<evidence type="ECO:0000256" key="4">
    <source>
        <dbReference type="SAM" id="MobiDB-lite"/>
    </source>
</evidence>
<dbReference type="InterPro" id="IPR013087">
    <property type="entry name" value="Znf_C2H2_type"/>
</dbReference>
<dbReference type="FunFam" id="1.25.40.10:FF:000090">
    <property type="entry name" value="Pentatricopeptide repeat-containing protein, chloroplastic"/>
    <property type="match status" value="1"/>
</dbReference>
<dbReference type="PANTHER" id="PTHR24015">
    <property type="entry name" value="OS07G0578800 PROTEIN-RELATED"/>
    <property type="match status" value="1"/>
</dbReference>
<feature type="region of interest" description="Disordered" evidence="4">
    <location>
        <begin position="52"/>
        <end position="71"/>
    </location>
</feature>
<dbReference type="AlphaFoldDB" id="W9SEZ6"/>
<dbReference type="eggNOG" id="KOG4197">
    <property type="taxonomic scope" value="Eukaryota"/>
</dbReference>
<dbReference type="Gene3D" id="1.25.40.10">
    <property type="entry name" value="Tetratricopeptide repeat domain"/>
    <property type="match status" value="3"/>
</dbReference>
<dbReference type="EMBL" id="KE345419">
    <property type="protein sequence ID" value="EXC03889.1"/>
    <property type="molecule type" value="Genomic_DNA"/>
</dbReference>
<gene>
    <name evidence="6" type="ORF">L484_016093</name>
</gene>
<keyword evidence="7" id="KW-1185">Reference proteome</keyword>
<dbReference type="Proteomes" id="UP000030645">
    <property type="component" value="Unassembled WGS sequence"/>
</dbReference>
<dbReference type="SUPFAM" id="SSF48452">
    <property type="entry name" value="TPR-like"/>
    <property type="match status" value="1"/>
</dbReference>
<organism evidence="6 7">
    <name type="scientific">Morus notabilis</name>
    <dbReference type="NCBI Taxonomy" id="981085"/>
    <lineage>
        <taxon>Eukaryota</taxon>
        <taxon>Viridiplantae</taxon>
        <taxon>Streptophyta</taxon>
        <taxon>Embryophyta</taxon>
        <taxon>Tracheophyta</taxon>
        <taxon>Spermatophyta</taxon>
        <taxon>Magnoliopsida</taxon>
        <taxon>eudicotyledons</taxon>
        <taxon>Gunneridae</taxon>
        <taxon>Pentapetalae</taxon>
        <taxon>rosids</taxon>
        <taxon>fabids</taxon>
        <taxon>Rosales</taxon>
        <taxon>Moraceae</taxon>
        <taxon>Moreae</taxon>
        <taxon>Morus</taxon>
    </lineage>
</organism>
<dbReference type="GO" id="GO:0009451">
    <property type="term" value="P:RNA modification"/>
    <property type="evidence" value="ECO:0007669"/>
    <property type="project" value="InterPro"/>
</dbReference>
<dbReference type="Pfam" id="PF01535">
    <property type="entry name" value="PPR"/>
    <property type="match status" value="5"/>
</dbReference>
<keyword evidence="2" id="KW-0479">Metal-binding</keyword>
<dbReference type="PROSITE" id="PS50157">
    <property type="entry name" value="ZINC_FINGER_C2H2_2"/>
    <property type="match status" value="1"/>
</dbReference>
<dbReference type="InterPro" id="IPR046960">
    <property type="entry name" value="PPR_At4g14850-like_plant"/>
</dbReference>
<evidence type="ECO:0000256" key="2">
    <source>
        <dbReference type="PROSITE-ProRule" id="PRU00042"/>
    </source>
</evidence>
<dbReference type="PANTHER" id="PTHR24015:SF1753">
    <property type="entry name" value="PPR CONTAINING PLANT-LIKE PROTEIN"/>
    <property type="match status" value="1"/>
</dbReference>
<feature type="repeat" description="PPR" evidence="3">
    <location>
        <begin position="269"/>
        <end position="303"/>
    </location>
</feature>
<feature type="repeat" description="PPR" evidence="3">
    <location>
        <begin position="370"/>
        <end position="404"/>
    </location>
</feature>
<evidence type="ECO:0000313" key="7">
    <source>
        <dbReference type="Proteomes" id="UP000030645"/>
    </source>
</evidence>
<evidence type="ECO:0000256" key="3">
    <source>
        <dbReference type="PROSITE-ProRule" id="PRU00708"/>
    </source>
</evidence>
<keyword evidence="2" id="KW-0863">Zinc-finger</keyword>
<evidence type="ECO:0000313" key="6">
    <source>
        <dbReference type="EMBL" id="EXC03889.1"/>
    </source>
</evidence>
<dbReference type="NCBIfam" id="TIGR00756">
    <property type="entry name" value="PPR"/>
    <property type="match status" value="4"/>
</dbReference>
<protein>
    <submittedName>
        <fullName evidence="6">Pentatricopeptide repeat-containing protein</fullName>
    </submittedName>
</protein>
<dbReference type="GO" id="GO:0003729">
    <property type="term" value="F:mRNA binding"/>
    <property type="evidence" value="ECO:0007669"/>
    <property type="project" value="UniProtKB-ARBA"/>
</dbReference>
<evidence type="ECO:0000259" key="5">
    <source>
        <dbReference type="PROSITE" id="PS50157"/>
    </source>
</evidence>